<dbReference type="OrthoDB" id="2794896at2759"/>
<dbReference type="EMBL" id="JAGFBS010000013">
    <property type="protein sequence ID" value="KAG6375740.1"/>
    <property type="molecule type" value="Genomic_DNA"/>
</dbReference>
<dbReference type="SUPFAM" id="SSF57667">
    <property type="entry name" value="beta-beta-alpha zinc fingers"/>
    <property type="match status" value="1"/>
</dbReference>
<evidence type="ECO:0000256" key="1">
    <source>
        <dbReference type="SAM" id="MobiDB-lite"/>
    </source>
</evidence>
<feature type="compositionally biased region" description="Low complexity" evidence="1">
    <location>
        <begin position="42"/>
        <end position="59"/>
    </location>
</feature>
<evidence type="ECO:0008006" key="4">
    <source>
        <dbReference type="Google" id="ProtNLM"/>
    </source>
</evidence>
<keyword evidence="3" id="KW-1185">Reference proteome</keyword>
<feature type="region of interest" description="Disordered" evidence="1">
    <location>
        <begin position="29"/>
        <end position="59"/>
    </location>
</feature>
<gene>
    <name evidence="2" type="ORF">JVT61DRAFT_2586</name>
</gene>
<protein>
    <recommendedName>
        <fullName evidence="4">C2H2-type domain-containing protein</fullName>
    </recommendedName>
</protein>
<evidence type="ECO:0000313" key="3">
    <source>
        <dbReference type="Proteomes" id="UP000683000"/>
    </source>
</evidence>
<dbReference type="Proteomes" id="UP000683000">
    <property type="component" value="Unassembled WGS sequence"/>
</dbReference>
<proteinExistence type="predicted"/>
<name>A0A8I3AAT3_9AGAM</name>
<accession>A0A8I3AAT3</accession>
<evidence type="ECO:0000313" key="2">
    <source>
        <dbReference type="EMBL" id="KAG6375740.1"/>
    </source>
</evidence>
<reference evidence="2" key="1">
    <citation type="submission" date="2021-03" db="EMBL/GenBank/DDBJ databases">
        <title>Evolutionary innovations through gain and loss of genes in the ectomycorrhizal Boletales.</title>
        <authorList>
            <person name="Wu G."/>
            <person name="Miyauchi S."/>
            <person name="Morin E."/>
            <person name="Yang Z.-L."/>
            <person name="Xu J."/>
            <person name="Martin F.M."/>
        </authorList>
    </citation>
    <scope>NUCLEOTIDE SEQUENCE</scope>
    <source>
        <strain evidence="2">BR01</strain>
    </source>
</reference>
<dbReference type="AlphaFoldDB" id="A0A8I3AAT3"/>
<organism evidence="2 3">
    <name type="scientific">Boletus reticuloceps</name>
    <dbReference type="NCBI Taxonomy" id="495285"/>
    <lineage>
        <taxon>Eukaryota</taxon>
        <taxon>Fungi</taxon>
        <taxon>Dikarya</taxon>
        <taxon>Basidiomycota</taxon>
        <taxon>Agaricomycotina</taxon>
        <taxon>Agaricomycetes</taxon>
        <taxon>Agaricomycetidae</taxon>
        <taxon>Boletales</taxon>
        <taxon>Boletineae</taxon>
        <taxon>Boletaceae</taxon>
        <taxon>Boletoideae</taxon>
        <taxon>Boletus</taxon>
    </lineage>
</organism>
<comment type="caution">
    <text evidence="2">The sequence shown here is derived from an EMBL/GenBank/DDBJ whole genome shotgun (WGS) entry which is preliminary data.</text>
</comment>
<dbReference type="InterPro" id="IPR036236">
    <property type="entry name" value="Znf_C2H2_sf"/>
</dbReference>
<sequence>MEQTHSSSLSDQWLAQLLADIPVFLPTQIGTPPVLPPPPPSKSTSTSTSAPAPSAHHAPNPQCQWVTAHDFSSICGAPLSQDPKHACAHFRHIHEVRGNEKVIVSCHWRDCQVPPMQRGSLIRHMLSVHLGLLRWQCDVCGRWFSRKGTGHACVASTEASE</sequence>